<dbReference type="PROSITE" id="PS51257">
    <property type="entry name" value="PROKAR_LIPOPROTEIN"/>
    <property type="match status" value="1"/>
</dbReference>
<dbReference type="SUPFAM" id="SSF53822">
    <property type="entry name" value="Periplasmic binding protein-like I"/>
    <property type="match status" value="1"/>
</dbReference>
<sequence length="323" mass="33471">MKAKRIIPAITAAFLLCAAVFTAASCQKSGAKYTVGICQLVKHDALDAATKGFTDELKKQFGDEIEFIEQNAQGQTDTCASIINTFVTRKVDLILANATSPLQAAAGGTKSIPVLGTSVTEYGTALGISDFSGTVGGNVSGTSDLAPLDQQAAMVKELFPDAKTVGLLYCSAEPNSEYQVKVMAAELAKLGYTCEKFSFSDSNDVTAVSKAAAAASDVLYVPTDNTAASCAGTILGAIGDKPVIAGEKGICSGCGVATLSIDYYDLGVATGKMAAKILRGEADISKMPIEYAPDFTKLYNADRCKALEIDTAALEAAGYKPIS</sequence>
<comment type="caution">
    <text evidence="2">The sequence shown here is derived from an EMBL/GenBank/DDBJ whole genome shotgun (WGS) entry which is preliminary data.</text>
</comment>
<keyword evidence="1" id="KW-0732">Signal</keyword>
<protein>
    <submittedName>
        <fullName evidence="2">ABC transporter substrate-binding protein</fullName>
    </submittedName>
</protein>
<evidence type="ECO:0000313" key="2">
    <source>
        <dbReference type="EMBL" id="MCI5756098.1"/>
    </source>
</evidence>
<dbReference type="AlphaFoldDB" id="A0AAE3FK99"/>
<dbReference type="InterPro" id="IPR028082">
    <property type="entry name" value="Peripla_BP_I"/>
</dbReference>
<dbReference type="CDD" id="cd06325">
    <property type="entry name" value="PBP1_ABC_unchar_transporter"/>
    <property type="match status" value="1"/>
</dbReference>
<dbReference type="PANTHER" id="PTHR35271">
    <property type="entry name" value="ABC TRANSPORTER, SUBSTRATE-BINDING LIPOPROTEIN-RELATED"/>
    <property type="match status" value="1"/>
</dbReference>
<name>A0AAE3FK99_9BACT</name>
<organism evidence="2 3">
    <name type="scientific">Candidatus Colimorpha enterica</name>
    <dbReference type="NCBI Taxonomy" id="3083063"/>
    <lineage>
        <taxon>Bacteria</taxon>
        <taxon>Pseudomonadati</taxon>
        <taxon>Bacteroidota</taxon>
        <taxon>Bacteroidia</taxon>
        <taxon>Bacteroidales</taxon>
        <taxon>Candidatus Colimorpha</taxon>
    </lineage>
</organism>
<dbReference type="PANTHER" id="PTHR35271:SF1">
    <property type="entry name" value="ABC TRANSPORTER, SUBSTRATE-BINDING LIPOPROTEIN"/>
    <property type="match status" value="1"/>
</dbReference>
<dbReference type="Pfam" id="PF04392">
    <property type="entry name" value="ABC_sub_bind"/>
    <property type="match status" value="1"/>
</dbReference>
<evidence type="ECO:0000313" key="3">
    <source>
        <dbReference type="Proteomes" id="UP001139365"/>
    </source>
</evidence>
<reference evidence="2 3" key="1">
    <citation type="submission" date="2022-03" db="EMBL/GenBank/DDBJ databases">
        <title>Metagenome-assembled genomes from swine fecal metagenomes.</title>
        <authorList>
            <person name="Holman D.B."/>
            <person name="Kommadath A."/>
        </authorList>
    </citation>
    <scope>NUCLEOTIDE SEQUENCE [LARGE SCALE GENOMIC DNA]</scope>
    <source>
        <strain evidence="2">SUG147</strain>
    </source>
</reference>
<feature type="signal peptide" evidence="1">
    <location>
        <begin position="1"/>
        <end position="23"/>
    </location>
</feature>
<gene>
    <name evidence="2" type="ORF">MR241_07375</name>
</gene>
<proteinExistence type="predicted"/>
<evidence type="ECO:0000256" key="1">
    <source>
        <dbReference type="SAM" id="SignalP"/>
    </source>
</evidence>
<dbReference type="InterPro" id="IPR007487">
    <property type="entry name" value="ABC_transpt-TYRBP-like"/>
</dbReference>
<dbReference type="Proteomes" id="UP001139365">
    <property type="component" value="Unassembled WGS sequence"/>
</dbReference>
<dbReference type="EMBL" id="JALEMU010000120">
    <property type="protein sequence ID" value="MCI5756098.1"/>
    <property type="molecule type" value="Genomic_DNA"/>
</dbReference>
<dbReference type="Gene3D" id="3.40.50.2300">
    <property type="match status" value="2"/>
</dbReference>
<accession>A0AAE3FK99</accession>
<feature type="chain" id="PRO_5041975438" evidence="1">
    <location>
        <begin position="24"/>
        <end position="323"/>
    </location>
</feature>